<proteinExistence type="predicted"/>
<feature type="non-terminal residue" evidence="3">
    <location>
        <position position="495"/>
    </location>
</feature>
<feature type="domain" description="BACK" evidence="2">
    <location>
        <begin position="94"/>
        <end position="159"/>
    </location>
</feature>
<dbReference type="Proteomes" id="UP001054857">
    <property type="component" value="Unassembled WGS sequence"/>
</dbReference>
<reference evidence="3 4" key="1">
    <citation type="journal article" date="2021" name="Sci. Rep.">
        <title>Genome sequencing of the multicellular alga Astrephomene provides insights into convergent evolution of germ-soma differentiation.</title>
        <authorList>
            <person name="Yamashita S."/>
            <person name="Yamamoto K."/>
            <person name="Matsuzaki R."/>
            <person name="Suzuki S."/>
            <person name="Yamaguchi H."/>
            <person name="Hirooka S."/>
            <person name="Minakuchi Y."/>
            <person name="Miyagishima S."/>
            <person name="Kawachi M."/>
            <person name="Toyoda A."/>
            <person name="Nozaki H."/>
        </authorList>
    </citation>
    <scope>NUCLEOTIDE SEQUENCE [LARGE SCALE GENOMIC DNA]</scope>
    <source>
        <strain evidence="3 4">NIES-4017</strain>
    </source>
</reference>
<evidence type="ECO:0000259" key="2">
    <source>
        <dbReference type="Pfam" id="PF07707"/>
    </source>
</evidence>
<dbReference type="Pfam" id="PF07707">
    <property type="entry name" value="BACK"/>
    <property type="match status" value="1"/>
</dbReference>
<evidence type="ECO:0000313" key="3">
    <source>
        <dbReference type="EMBL" id="GFR40918.1"/>
    </source>
</evidence>
<keyword evidence="4" id="KW-1185">Reference proteome</keyword>
<comment type="caution">
    <text evidence="3">The sequence shown here is derived from an EMBL/GenBank/DDBJ whole genome shotgun (WGS) entry which is preliminary data.</text>
</comment>
<evidence type="ECO:0000256" key="1">
    <source>
        <dbReference type="SAM" id="MobiDB-lite"/>
    </source>
</evidence>
<dbReference type="InterPro" id="IPR011705">
    <property type="entry name" value="BACK"/>
</dbReference>
<feature type="compositionally biased region" description="Gly residues" evidence="1">
    <location>
        <begin position="282"/>
        <end position="295"/>
    </location>
</feature>
<dbReference type="AlphaFoldDB" id="A0AAD3DG17"/>
<name>A0AAD3DG17_9CHLO</name>
<feature type="region of interest" description="Disordered" evidence="1">
    <location>
        <begin position="282"/>
        <end position="302"/>
    </location>
</feature>
<organism evidence="3 4">
    <name type="scientific">Astrephomene gubernaculifera</name>
    <dbReference type="NCBI Taxonomy" id="47775"/>
    <lineage>
        <taxon>Eukaryota</taxon>
        <taxon>Viridiplantae</taxon>
        <taxon>Chlorophyta</taxon>
        <taxon>core chlorophytes</taxon>
        <taxon>Chlorophyceae</taxon>
        <taxon>CS clade</taxon>
        <taxon>Chlamydomonadales</taxon>
        <taxon>Astrephomenaceae</taxon>
        <taxon>Astrephomene</taxon>
    </lineage>
</organism>
<dbReference type="EMBL" id="BMAR01000001">
    <property type="protein sequence ID" value="GFR40918.1"/>
    <property type="molecule type" value="Genomic_DNA"/>
</dbReference>
<feature type="compositionally biased region" description="Basic and acidic residues" evidence="1">
    <location>
        <begin position="478"/>
        <end position="489"/>
    </location>
</feature>
<dbReference type="Gene3D" id="1.25.40.420">
    <property type="match status" value="1"/>
</dbReference>
<sequence>LGFKEILATRRMGSYLQIERCEAACDAAVVAKLEQEGRTDSSIVLDLYECWRHFPEDASFSSVLSAGQKHLVRHFGDALAILNTDRDKPGTLARQFMSLPPQAVEALLSSDDFGTDSEASVLLLLALWAEAHPWQTLFLARLSRLIRVLHLTPTYLYHVLPKLHWFDATRAQLSALTALAVTTDSHARSQLRLSLRASGIQLGPDPSSGQPLQDDSPCKWLFPQRRQCLCLSGGLTFPWRVRQHDLSKLLRTVINEQERVEGVCRASFVLPAGGGCGGEGGGGGGGAAGASGDTGVGEQQQQQQRAEASVVYAHGLAWEIYLVVHRKQQPFVGLRCGVPLQGGGFAGMHDLADYPTRLTMERASAAPAAGVEAAPAPAAAAAASSNDRQQTLVNYFGTACPGVGKACNFLSCEERVEHLRAVAAGREPDLMRPWGRFMQPEGCVRGELNFMWSWKDVEEEEEEDEEEAGMEEGEEGEERGPEEGEEQGRVGRQVQ</sequence>
<evidence type="ECO:0000313" key="4">
    <source>
        <dbReference type="Proteomes" id="UP001054857"/>
    </source>
</evidence>
<accession>A0AAD3DG17</accession>
<feature type="compositionally biased region" description="Acidic residues" evidence="1">
    <location>
        <begin position="457"/>
        <end position="477"/>
    </location>
</feature>
<protein>
    <recommendedName>
        <fullName evidence="2">BACK domain-containing protein</fullName>
    </recommendedName>
</protein>
<gene>
    <name evidence="3" type="ORF">Agub_g1574</name>
</gene>
<feature type="region of interest" description="Disordered" evidence="1">
    <location>
        <begin position="454"/>
        <end position="495"/>
    </location>
</feature>